<keyword evidence="2" id="KW-1133">Transmembrane helix</keyword>
<keyword evidence="2" id="KW-0472">Membrane</keyword>
<dbReference type="RefSeq" id="WP_243753820.1">
    <property type="nucleotide sequence ID" value="NZ_SNXZ01000001.1"/>
</dbReference>
<organism evidence="3 4">
    <name type="scientific">Labedaea rhizosphaerae</name>
    <dbReference type="NCBI Taxonomy" id="598644"/>
    <lineage>
        <taxon>Bacteria</taxon>
        <taxon>Bacillati</taxon>
        <taxon>Actinomycetota</taxon>
        <taxon>Actinomycetes</taxon>
        <taxon>Pseudonocardiales</taxon>
        <taxon>Pseudonocardiaceae</taxon>
        <taxon>Labedaea</taxon>
    </lineage>
</organism>
<name>A0A4R6SKW9_LABRH</name>
<gene>
    <name evidence="3" type="ORF">EV186_1011050</name>
</gene>
<proteinExistence type="predicted"/>
<comment type="caution">
    <text evidence="3">The sequence shown here is derived from an EMBL/GenBank/DDBJ whole genome shotgun (WGS) entry which is preliminary data.</text>
</comment>
<feature type="region of interest" description="Disordered" evidence="1">
    <location>
        <begin position="1"/>
        <end position="24"/>
    </location>
</feature>
<evidence type="ECO:0000256" key="1">
    <source>
        <dbReference type="SAM" id="MobiDB-lite"/>
    </source>
</evidence>
<keyword evidence="2" id="KW-0812">Transmembrane</keyword>
<feature type="transmembrane region" description="Helical" evidence="2">
    <location>
        <begin position="100"/>
        <end position="121"/>
    </location>
</feature>
<dbReference type="EMBL" id="SNXZ01000001">
    <property type="protein sequence ID" value="TDQ05086.1"/>
    <property type="molecule type" value="Genomic_DNA"/>
</dbReference>
<evidence type="ECO:0000256" key="2">
    <source>
        <dbReference type="SAM" id="Phobius"/>
    </source>
</evidence>
<evidence type="ECO:0000313" key="4">
    <source>
        <dbReference type="Proteomes" id="UP000295444"/>
    </source>
</evidence>
<protein>
    <recommendedName>
        <fullName evidence="5">DUF485 domain-containing protein</fullName>
    </recommendedName>
</protein>
<evidence type="ECO:0008006" key="5">
    <source>
        <dbReference type="Google" id="ProtNLM"/>
    </source>
</evidence>
<feature type="transmembrane region" description="Helical" evidence="2">
    <location>
        <begin position="67"/>
        <end position="88"/>
    </location>
</feature>
<sequence>MSKHAAGNGTPSFEPPVEQPKPRRKRVVLADARAPVTVLRTVVELEEQTSYGEQLVRGLIREQLQTALRVAIPISVIFLAIPALLYFLPRLNDVTFAGVHLPWLLLGVMPFPLMFGAAYWFNHKAESHERAFVDMVEH</sequence>
<evidence type="ECO:0000313" key="3">
    <source>
        <dbReference type="EMBL" id="TDQ05086.1"/>
    </source>
</evidence>
<reference evidence="3 4" key="1">
    <citation type="submission" date="2019-03" db="EMBL/GenBank/DDBJ databases">
        <title>Genomic Encyclopedia of Type Strains, Phase IV (KMG-IV): sequencing the most valuable type-strain genomes for metagenomic binning, comparative biology and taxonomic classification.</title>
        <authorList>
            <person name="Goeker M."/>
        </authorList>
    </citation>
    <scope>NUCLEOTIDE SEQUENCE [LARGE SCALE GENOMIC DNA]</scope>
    <source>
        <strain evidence="3 4">DSM 45361</strain>
    </source>
</reference>
<keyword evidence="4" id="KW-1185">Reference proteome</keyword>
<dbReference type="Proteomes" id="UP000295444">
    <property type="component" value="Unassembled WGS sequence"/>
</dbReference>
<accession>A0A4R6SKW9</accession>
<dbReference type="AlphaFoldDB" id="A0A4R6SKW9"/>